<evidence type="ECO:0000313" key="2">
    <source>
        <dbReference type="EMBL" id="GGL90227.1"/>
    </source>
</evidence>
<proteinExistence type="predicted"/>
<name>A0ABQ2GE33_9DEIO</name>
<dbReference type="PANTHER" id="PTHR33627">
    <property type="entry name" value="TRANSPOSASE"/>
    <property type="match status" value="1"/>
</dbReference>
<dbReference type="InterPro" id="IPR012337">
    <property type="entry name" value="RNaseH-like_sf"/>
</dbReference>
<dbReference type="SUPFAM" id="SSF53098">
    <property type="entry name" value="Ribonuclease H-like"/>
    <property type="match status" value="1"/>
</dbReference>
<feature type="domain" description="Transposase IS701-like DDE" evidence="1">
    <location>
        <begin position="2"/>
        <end position="158"/>
    </location>
</feature>
<dbReference type="PANTHER" id="PTHR33627:SF1">
    <property type="entry name" value="TRANSPOSASE"/>
    <property type="match status" value="1"/>
</dbReference>
<dbReference type="EMBL" id="BMOL01000018">
    <property type="protein sequence ID" value="GGL90227.1"/>
    <property type="molecule type" value="Genomic_DNA"/>
</dbReference>
<accession>A0ABQ2GE33</accession>
<comment type="caution">
    <text evidence="2">The sequence shown here is derived from an EMBL/GenBank/DDBJ whole genome shotgun (WGS) entry which is preliminary data.</text>
</comment>
<dbReference type="InterPro" id="IPR039365">
    <property type="entry name" value="IS701-like"/>
</dbReference>
<evidence type="ECO:0000259" key="1">
    <source>
        <dbReference type="Pfam" id="PF13546"/>
    </source>
</evidence>
<keyword evidence="3" id="KW-1185">Reference proteome</keyword>
<dbReference type="InterPro" id="IPR038721">
    <property type="entry name" value="IS701-like_DDE_dom"/>
</dbReference>
<sequence length="258" mass="28236">MRDDLRQYVLEHLQTPDAVLILDETGFLKKGTKSAGVQRQYSGTAGRIENCQIGVFLAYATSQGTALIDRELFLPKSWVDDHARRAAAKIPETIRTATKPHLALEMLTRAFEGCVNAAWVTGDSVYSAYNVRAFLEQRQQPYVLAVASNPHVWVWDPMGPRQAHVADIAAQFEPHQWQTLSAGSGSKGERLFDWAWVSVTELMGPAGTAGLGATAPEGFERWVLARRSCKGATDLAYFMVFAPLGTTLGEVVRAAGSP</sequence>
<reference evidence="3" key="1">
    <citation type="journal article" date="2019" name="Int. J. Syst. Evol. Microbiol.">
        <title>The Global Catalogue of Microorganisms (GCM) 10K type strain sequencing project: providing services to taxonomists for standard genome sequencing and annotation.</title>
        <authorList>
            <consortium name="The Broad Institute Genomics Platform"/>
            <consortium name="The Broad Institute Genome Sequencing Center for Infectious Disease"/>
            <person name="Wu L."/>
            <person name="Ma J."/>
        </authorList>
    </citation>
    <scope>NUCLEOTIDE SEQUENCE [LARGE SCALE GENOMIC DNA]</scope>
    <source>
        <strain evidence="3">JCM 15442</strain>
    </source>
</reference>
<evidence type="ECO:0000313" key="3">
    <source>
        <dbReference type="Proteomes" id="UP000639973"/>
    </source>
</evidence>
<dbReference type="NCBIfam" id="NF033540">
    <property type="entry name" value="transpos_IS701"/>
    <property type="match status" value="1"/>
</dbReference>
<gene>
    <name evidence="2" type="ORF">GCM10010840_30340</name>
</gene>
<protein>
    <recommendedName>
        <fullName evidence="1">Transposase IS701-like DDE domain-containing protein</fullName>
    </recommendedName>
</protein>
<organism evidence="2 3">
    <name type="scientific">Deinococcus aerolatus</name>
    <dbReference type="NCBI Taxonomy" id="522487"/>
    <lineage>
        <taxon>Bacteria</taxon>
        <taxon>Thermotogati</taxon>
        <taxon>Deinococcota</taxon>
        <taxon>Deinococci</taxon>
        <taxon>Deinococcales</taxon>
        <taxon>Deinococcaceae</taxon>
        <taxon>Deinococcus</taxon>
    </lineage>
</organism>
<dbReference type="Pfam" id="PF13546">
    <property type="entry name" value="DDE_5"/>
    <property type="match status" value="1"/>
</dbReference>
<dbReference type="Proteomes" id="UP000639973">
    <property type="component" value="Unassembled WGS sequence"/>
</dbReference>